<keyword evidence="2" id="KW-0813">Transport</keyword>
<dbReference type="PANTHER" id="PTHR38697:SF1">
    <property type="entry name" value="NUCLEAR PORE COMPLEX PROTEIN SIMILAR TO S. CEREVISIAE NUP2 (EUROFUNG)"/>
    <property type="match status" value="1"/>
</dbReference>
<evidence type="ECO:0000256" key="2">
    <source>
        <dbReference type="ARBA" id="ARBA00022448"/>
    </source>
</evidence>
<feature type="region of interest" description="Disordered" evidence="8">
    <location>
        <begin position="125"/>
        <end position="258"/>
    </location>
</feature>
<evidence type="ECO:0000313" key="10">
    <source>
        <dbReference type="Proteomes" id="UP000322225"/>
    </source>
</evidence>
<evidence type="ECO:0000256" key="5">
    <source>
        <dbReference type="ARBA" id="ARBA00023010"/>
    </source>
</evidence>
<feature type="compositionally biased region" description="Low complexity" evidence="8">
    <location>
        <begin position="85"/>
        <end position="108"/>
    </location>
</feature>
<dbReference type="SUPFAM" id="SSF50729">
    <property type="entry name" value="PH domain-like"/>
    <property type="match status" value="1"/>
</dbReference>
<dbReference type="Gene3D" id="2.30.29.30">
    <property type="entry name" value="Pleckstrin-homology domain (PH domain)/Phosphotyrosine-binding domain (PTB)"/>
    <property type="match status" value="1"/>
</dbReference>
<keyword evidence="6" id="KW-0906">Nuclear pore complex</keyword>
<proteinExistence type="predicted"/>
<dbReference type="PANTHER" id="PTHR38697">
    <property type="entry name" value="NUCLEAR PORE COMPLEX PROTEIN SIMILAR TO S. CEREVISIAE NUP2 (EUROFUNG)"/>
    <property type="match status" value="1"/>
</dbReference>
<reference evidence="9" key="2">
    <citation type="submission" date="2024-01" db="EMBL/GenBank/DDBJ databases">
        <title>Comparative genomics of Cryptococcus and Kwoniella reveals pathogenesis evolution and contrasting modes of karyotype evolution via chromosome fusion or intercentromeric recombination.</title>
        <authorList>
            <person name="Coelho M.A."/>
            <person name="David-Palma M."/>
            <person name="Shea T."/>
            <person name="Bowers K."/>
            <person name="McGinley-Smith S."/>
            <person name="Mohammad A.W."/>
            <person name="Gnirke A."/>
            <person name="Yurkov A.M."/>
            <person name="Nowrousian M."/>
            <person name="Sun S."/>
            <person name="Cuomo C.A."/>
            <person name="Heitman J."/>
        </authorList>
    </citation>
    <scope>NUCLEOTIDE SEQUENCE</scope>
    <source>
        <strain evidence="9">CBS 12478</strain>
    </source>
</reference>
<protein>
    <submittedName>
        <fullName evidence="9">Uncharacterized protein</fullName>
    </submittedName>
</protein>
<feature type="compositionally biased region" description="Pro residues" evidence="8">
    <location>
        <begin position="149"/>
        <end position="163"/>
    </location>
</feature>
<accession>A0A5M6BSN5</accession>
<dbReference type="OrthoDB" id="185618at2759"/>
<dbReference type="InterPro" id="IPR000156">
    <property type="entry name" value="Ran_bind_dom"/>
</dbReference>
<evidence type="ECO:0000256" key="8">
    <source>
        <dbReference type="SAM" id="MobiDB-lite"/>
    </source>
</evidence>
<evidence type="ECO:0000256" key="4">
    <source>
        <dbReference type="ARBA" id="ARBA00022927"/>
    </source>
</evidence>
<keyword evidence="7" id="KW-0539">Nucleus</keyword>
<evidence type="ECO:0000256" key="3">
    <source>
        <dbReference type="ARBA" id="ARBA00022816"/>
    </source>
</evidence>
<gene>
    <name evidence="9" type="ORF">CI109_101862</name>
</gene>
<feature type="compositionally biased region" description="Polar residues" evidence="8">
    <location>
        <begin position="467"/>
        <end position="481"/>
    </location>
</feature>
<name>A0A5M6BSN5_9TREE</name>
<dbReference type="GO" id="GO:0015031">
    <property type="term" value="P:protein transport"/>
    <property type="evidence" value="ECO:0007669"/>
    <property type="project" value="UniProtKB-KW"/>
</dbReference>
<dbReference type="Proteomes" id="UP000322225">
    <property type="component" value="Chromosome 3"/>
</dbReference>
<dbReference type="InterPro" id="IPR053074">
    <property type="entry name" value="NPC_Nucleoporin"/>
</dbReference>
<dbReference type="Pfam" id="PF00638">
    <property type="entry name" value="Ran_BP1"/>
    <property type="match status" value="1"/>
</dbReference>
<dbReference type="GO" id="GO:0051028">
    <property type="term" value="P:mRNA transport"/>
    <property type="evidence" value="ECO:0007669"/>
    <property type="project" value="UniProtKB-KW"/>
</dbReference>
<dbReference type="InterPro" id="IPR015007">
    <property type="entry name" value="NUP2/50/61"/>
</dbReference>
<feature type="compositionally biased region" description="Polar residues" evidence="8">
    <location>
        <begin position="636"/>
        <end position="653"/>
    </location>
</feature>
<dbReference type="PROSITE" id="PS50196">
    <property type="entry name" value="RANBD1"/>
    <property type="match status" value="1"/>
</dbReference>
<evidence type="ECO:0000256" key="6">
    <source>
        <dbReference type="ARBA" id="ARBA00023132"/>
    </source>
</evidence>
<feature type="compositionally biased region" description="Low complexity" evidence="8">
    <location>
        <begin position="351"/>
        <end position="405"/>
    </location>
</feature>
<keyword evidence="3" id="KW-0509">mRNA transport</keyword>
<keyword evidence="4" id="KW-0653">Protein transport</keyword>
<evidence type="ECO:0000256" key="7">
    <source>
        <dbReference type="ARBA" id="ARBA00023242"/>
    </source>
</evidence>
<organism evidence="9 10">
    <name type="scientific">Kwoniella shandongensis</name>
    <dbReference type="NCBI Taxonomy" id="1734106"/>
    <lineage>
        <taxon>Eukaryota</taxon>
        <taxon>Fungi</taxon>
        <taxon>Dikarya</taxon>
        <taxon>Basidiomycota</taxon>
        <taxon>Agaricomycotina</taxon>
        <taxon>Tremellomycetes</taxon>
        <taxon>Tremellales</taxon>
        <taxon>Cryptococcaceae</taxon>
        <taxon>Kwoniella</taxon>
    </lineage>
</organism>
<reference evidence="9" key="1">
    <citation type="submission" date="2017-08" db="EMBL/GenBank/DDBJ databases">
        <authorList>
            <person name="Cuomo C."/>
            <person name="Billmyre B."/>
            <person name="Heitman J."/>
        </authorList>
    </citation>
    <scope>NUCLEOTIDE SEQUENCE</scope>
    <source>
        <strain evidence="9">CBS 12478</strain>
    </source>
</reference>
<feature type="compositionally biased region" description="Basic and acidic residues" evidence="8">
    <location>
        <begin position="1"/>
        <end position="13"/>
    </location>
</feature>
<sequence>MAKRTAEDQKTRDDADDDEQVEDPGQRNLPLAPVEGRVIRGMPKRKGLGTPAAPSPTPAAAPSSAPAVPPAASPFGGFSFGAPATTSSTPFVFGSSSSSTPAPAAAAPPANPFSGFAFGAKPAAAAAPEPVRPASTPAFSFGSTAAPPAQSPAPVTAPAPAQPAKPFAGFSFGSTSSPAPASAASNPPAAVKPAAALSFGSTSTPSTSTPAASSSSTFPAFSAPAPKPAESNAATTSASKSTPTSSQPTPPPEGEVSYYTALRGLNTSIVSFLTQTIESDPFADLAVAFPALLKQYERHLDESAKKAGWRPETNKAIVNGNGESSKTAPPTNGSAAPKLPAPPAVGGFALPKAPSTSTSSTPAPTFGGFTPTPAAGSSTSGFTFGSVRPAAPVSTPAPAAATPKKPSAEVSKMVEDVISGKDEEKKDGETAAPKPFTFGASSATPESSKKATGLFSFAPSGPLHPSTPESKTFTPSSTLESATPAKLGKFGPGGSQPQLAFGGAKTSPAAGTPGTPAAAKPFSFGFGSGAPSASTTSPATGAGFSFGASSGTAPAAPAAAPAFSFGSSSTTAPKPAATTSSFSFGSTSSASTPSFSFGAKPAEDASKSSGSSTTPASGSAFSFTPYNPKPADSTGDGDSTPTSEGDATPSKNLAETAGAGEENEDTVVEQRGKLHSLEEGKFALKGLGQFKLKRSKDGDASGKKKRRLLMRTDGNGNVILNMSVNSTFNPSVDGSHVKFLGFDQDGKPVSYALRVKNAQTASDLQKALEKEVEAIKTEA</sequence>
<feature type="compositionally biased region" description="Polar residues" evidence="8">
    <location>
        <begin position="321"/>
        <end position="334"/>
    </location>
</feature>
<dbReference type="SMART" id="SM00160">
    <property type="entry name" value="RanBD"/>
    <property type="match status" value="1"/>
</dbReference>
<feature type="region of interest" description="Disordered" evidence="8">
    <location>
        <begin position="304"/>
        <end position="674"/>
    </location>
</feature>
<keyword evidence="10" id="KW-1185">Reference proteome</keyword>
<dbReference type="InterPro" id="IPR011993">
    <property type="entry name" value="PH-like_dom_sf"/>
</dbReference>
<feature type="compositionally biased region" description="Low complexity" evidence="8">
    <location>
        <begin position="164"/>
        <end position="247"/>
    </location>
</feature>
<feature type="compositionally biased region" description="Low complexity" evidence="8">
    <location>
        <begin position="125"/>
        <end position="134"/>
    </location>
</feature>
<dbReference type="Pfam" id="PF08911">
    <property type="entry name" value="NUP50"/>
    <property type="match status" value="1"/>
</dbReference>
<keyword evidence="5" id="KW-0811">Translocation</keyword>
<dbReference type="RefSeq" id="XP_031857553.1">
    <property type="nucleotide sequence ID" value="XM_032008179.1"/>
</dbReference>
<comment type="subcellular location">
    <subcellularLocation>
        <location evidence="1">Nucleus</location>
        <location evidence="1">Nuclear pore complex</location>
    </subcellularLocation>
</comment>
<dbReference type="EMBL" id="CP144053">
    <property type="protein sequence ID" value="WWD17421.1"/>
    <property type="molecule type" value="Genomic_DNA"/>
</dbReference>
<dbReference type="KEGG" id="ksn:43592351"/>
<evidence type="ECO:0000313" key="9">
    <source>
        <dbReference type="EMBL" id="WWD17421.1"/>
    </source>
</evidence>
<dbReference type="GeneID" id="43592351"/>
<feature type="region of interest" description="Disordered" evidence="8">
    <location>
        <begin position="1"/>
        <end position="108"/>
    </location>
</feature>
<feature type="compositionally biased region" description="Low complexity" evidence="8">
    <location>
        <begin position="607"/>
        <end position="624"/>
    </location>
</feature>
<dbReference type="CDD" id="cd13170">
    <property type="entry name" value="RanBD_NUP50"/>
    <property type="match status" value="1"/>
</dbReference>
<evidence type="ECO:0000256" key="1">
    <source>
        <dbReference type="ARBA" id="ARBA00004567"/>
    </source>
</evidence>
<dbReference type="AlphaFoldDB" id="A0A5M6BSN5"/>
<feature type="compositionally biased region" description="Low complexity" evidence="8">
    <location>
        <begin position="502"/>
        <end position="599"/>
    </location>
</feature>
<dbReference type="GO" id="GO:0005643">
    <property type="term" value="C:nuclear pore"/>
    <property type="evidence" value="ECO:0007669"/>
    <property type="project" value="UniProtKB-SubCell"/>
</dbReference>
<feature type="compositionally biased region" description="Basic and acidic residues" evidence="8">
    <location>
        <begin position="412"/>
        <end position="429"/>
    </location>
</feature>